<evidence type="ECO:0000313" key="3">
    <source>
        <dbReference type="Proteomes" id="UP000287701"/>
    </source>
</evidence>
<feature type="transmembrane region" description="Helical" evidence="1">
    <location>
        <begin position="116"/>
        <end position="136"/>
    </location>
</feature>
<organism evidence="2 3">
    <name type="scientific">Ornithobacterium rhinotracheale</name>
    <dbReference type="NCBI Taxonomy" id="28251"/>
    <lineage>
        <taxon>Bacteria</taxon>
        <taxon>Pseudomonadati</taxon>
        <taxon>Bacteroidota</taxon>
        <taxon>Flavobacteriia</taxon>
        <taxon>Flavobacteriales</taxon>
        <taxon>Weeksellaceae</taxon>
        <taxon>Ornithobacterium</taxon>
    </lineage>
</organism>
<keyword evidence="1" id="KW-0472">Membrane</keyword>
<dbReference type="Proteomes" id="UP000287701">
    <property type="component" value="Chromosome"/>
</dbReference>
<feature type="transmembrane region" description="Helical" evidence="1">
    <location>
        <begin position="12"/>
        <end position="33"/>
    </location>
</feature>
<dbReference type="EMBL" id="CP035107">
    <property type="protein sequence ID" value="QAR30151.1"/>
    <property type="molecule type" value="Genomic_DNA"/>
</dbReference>
<dbReference type="RefSeq" id="WP_128500658.1">
    <property type="nucleotide sequence ID" value="NZ_CP035107.1"/>
</dbReference>
<protein>
    <recommendedName>
        <fullName evidence="4">Prenyltransferase</fullName>
    </recommendedName>
</protein>
<feature type="transmembrane region" description="Helical" evidence="1">
    <location>
        <begin position="92"/>
        <end position="109"/>
    </location>
</feature>
<dbReference type="OrthoDB" id="1467772at2"/>
<keyword evidence="1" id="KW-1133">Transmembrane helix</keyword>
<sequence>MINKSKFKTIFYLYIVRTQIWVSLCFVCLSAFFQKVLGVEKKSLLLLYFFSCLGVYNASYGKNASKSHVLYSMAGGIGVIFCLLYYRYGIFSLLTLLILGIVGLGYTFFKWRNVPYLKIYWISLVWSFAAVGVPWLGEGQEISLRFIVALMVCFLWVLSITIPFDIRDSLNDESKLNTIPQIIGNKNAFYAMKALLLLSLCVFIWTEKDESLLISYAFSVTIVLLNLKYRSIFRKDFVSIYVEGTSLLPYLIHHLLVQTLMIVQKL</sequence>
<feature type="transmembrane region" description="Helical" evidence="1">
    <location>
        <begin position="142"/>
        <end position="166"/>
    </location>
</feature>
<name>A0A410JPX1_ORNRH</name>
<feature type="transmembrane region" description="Helical" evidence="1">
    <location>
        <begin position="211"/>
        <end position="227"/>
    </location>
</feature>
<feature type="transmembrane region" description="Helical" evidence="1">
    <location>
        <begin position="187"/>
        <end position="205"/>
    </location>
</feature>
<proteinExistence type="predicted"/>
<evidence type="ECO:0008006" key="4">
    <source>
        <dbReference type="Google" id="ProtNLM"/>
    </source>
</evidence>
<evidence type="ECO:0000313" key="2">
    <source>
        <dbReference type="EMBL" id="QAR30151.1"/>
    </source>
</evidence>
<dbReference type="AlphaFoldDB" id="A0A410JPX1"/>
<evidence type="ECO:0000256" key="1">
    <source>
        <dbReference type="SAM" id="Phobius"/>
    </source>
</evidence>
<accession>A0A410JPX1</accession>
<feature type="transmembrane region" description="Helical" evidence="1">
    <location>
        <begin position="68"/>
        <end position="86"/>
    </location>
</feature>
<feature type="transmembrane region" description="Helical" evidence="1">
    <location>
        <begin position="45"/>
        <end position="61"/>
    </location>
</feature>
<keyword evidence="1" id="KW-0812">Transmembrane</keyword>
<reference evidence="2 3" key="1">
    <citation type="submission" date="2019-01" db="EMBL/GenBank/DDBJ databases">
        <title>Whole Genome of Ornithobacterium rhinotracheale FARPER-174b.</title>
        <authorList>
            <person name="Tataje-Lavanda L.A."/>
            <person name="Montalvan A."/>
            <person name="Montesinos R."/>
            <person name="Zimic M."/>
            <person name="Fernandez-Sanchez M."/>
            <person name="Fernandez-Diaz M."/>
        </authorList>
    </citation>
    <scope>NUCLEOTIDE SEQUENCE [LARGE SCALE GENOMIC DNA]</scope>
    <source>
        <strain evidence="2 3">FARPER-174b</strain>
    </source>
</reference>
<gene>
    <name evidence="2" type="ORF">EQP59_01630</name>
</gene>